<dbReference type="PROSITE" id="PS00379">
    <property type="entry name" value="CDP_ALCOHOL_P_TRANSF"/>
    <property type="match status" value="1"/>
</dbReference>
<evidence type="ECO:0000256" key="14">
    <source>
        <dbReference type="ARBA" id="ARBA00032361"/>
    </source>
</evidence>
<keyword evidence="10" id="KW-0443">Lipid metabolism</keyword>
<evidence type="ECO:0000256" key="4">
    <source>
        <dbReference type="ARBA" id="ARBA00013174"/>
    </source>
</evidence>
<protein>
    <recommendedName>
        <fullName evidence="5">CDP-diacylglycerol--serine O-phosphatidyltransferase</fullName>
        <ecNumber evidence="4">2.7.8.8</ecNumber>
    </recommendedName>
    <alternativeName>
        <fullName evidence="14">Phosphatidylserine synthase</fullName>
    </alternativeName>
</protein>
<evidence type="ECO:0000256" key="11">
    <source>
        <dbReference type="ARBA" id="ARBA00023136"/>
    </source>
</evidence>
<dbReference type="Pfam" id="PF08009">
    <property type="entry name" value="CDP-OH_P_tran_2"/>
    <property type="match status" value="1"/>
</dbReference>
<evidence type="ECO:0000259" key="17">
    <source>
        <dbReference type="Pfam" id="PF08009"/>
    </source>
</evidence>
<dbReference type="Gene3D" id="1.20.120.1760">
    <property type="match status" value="1"/>
</dbReference>
<keyword evidence="19" id="KW-1185">Reference proteome</keyword>
<evidence type="ECO:0000256" key="7">
    <source>
        <dbReference type="ARBA" id="ARBA00022679"/>
    </source>
</evidence>
<proteinExistence type="inferred from homology"/>
<evidence type="ECO:0000256" key="10">
    <source>
        <dbReference type="ARBA" id="ARBA00023098"/>
    </source>
</evidence>
<comment type="catalytic activity">
    <reaction evidence="1">
        <text>a CDP-1,2-diacyl-sn-glycerol + L-serine = a 1,2-diacyl-sn-glycero-3-phospho-L-serine + CMP + H(+)</text>
        <dbReference type="Rhea" id="RHEA:16913"/>
        <dbReference type="ChEBI" id="CHEBI:15378"/>
        <dbReference type="ChEBI" id="CHEBI:33384"/>
        <dbReference type="ChEBI" id="CHEBI:57262"/>
        <dbReference type="ChEBI" id="CHEBI:58332"/>
        <dbReference type="ChEBI" id="CHEBI:60377"/>
        <dbReference type="EC" id="2.7.8.8"/>
    </reaction>
</comment>
<feature type="domain" description="CDP-alcohol phosphatidyltransferase C-terminal" evidence="17">
    <location>
        <begin position="246"/>
        <end position="278"/>
    </location>
</feature>
<evidence type="ECO:0000256" key="6">
    <source>
        <dbReference type="ARBA" id="ARBA00022516"/>
    </source>
</evidence>
<evidence type="ECO:0000256" key="9">
    <source>
        <dbReference type="ARBA" id="ARBA00022989"/>
    </source>
</evidence>
<evidence type="ECO:0000256" key="2">
    <source>
        <dbReference type="ARBA" id="ARBA00004127"/>
    </source>
</evidence>
<dbReference type="GO" id="GO:0008654">
    <property type="term" value="P:phospholipid biosynthetic process"/>
    <property type="evidence" value="ECO:0007669"/>
    <property type="project" value="UniProtKB-KW"/>
</dbReference>
<dbReference type="GO" id="GO:0003882">
    <property type="term" value="F:CDP-diacylglycerol-serine O-phosphatidyltransferase activity"/>
    <property type="evidence" value="ECO:0007669"/>
    <property type="project" value="UniProtKB-EC"/>
</dbReference>
<accession>A0A7H0LNQ2</accession>
<dbReference type="InterPro" id="IPR050324">
    <property type="entry name" value="CDP-alcohol_PTase-I"/>
</dbReference>
<dbReference type="InterPro" id="IPR004533">
    <property type="entry name" value="CDP-diaglyc--ser_O-PTrfase"/>
</dbReference>
<evidence type="ECO:0000256" key="5">
    <source>
        <dbReference type="ARBA" id="ARBA00017171"/>
    </source>
</evidence>
<feature type="transmembrane region" description="Helical" evidence="16">
    <location>
        <begin position="214"/>
        <end position="234"/>
    </location>
</feature>
<dbReference type="InterPro" id="IPR012616">
    <property type="entry name" value="CDP-OH_P_trans_C"/>
</dbReference>
<dbReference type="KEGG" id="spap:H3Z74_09255"/>
<dbReference type="PANTHER" id="PTHR14269:SF61">
    <property type="entry name" value="CDP-DIACYLGLYCEROL--SERINE O-PHOSPHATIDYLTRANSFERASE"/>
    <property type="match status" value="1"/>
</dbReference>
<feature type="transmembrane region" description="Helical" evidence="16">
    <location>
        <begin position="243"/>
        <end position="260"/>
    </location>
</feature>
<dbReference type="PANTHER" id="PTHR14269">
    <property type="entry name" value="CDP-DIACYLGLYCEROL--GLYCEROL-3-PHOSPHATE 3-PHOSPHATIDYLTRANSFERASE-RELATED"/>
    <property type="match status" value="1"/>
</dbReference>
<evidence type="ECO:0000256" key="15">
    <source>
        <dbReference type="RuleBase" id="RU003750"/>
    </source>
</evidence>
<keyword evidence="12" id="KW-0594">Phospholipid biosynthesis</keyword>
<dbReference type="GO" id="GO:0012505">
    <property type="term" value="C:endomembrane system"/>
    <property type="evidence" value="ECO:0007669"/>
    <property type="project" value="UniProtKB-SubCell"/>
</dbReference>
<feature type="transmembrane region" description="Helical" evidence="16">
    <location>
        <begin position="53"/>
        <end position="77"/>
    </location>
</feature>
<keyword evidence="8 16" id="KW-0812">Transmembrane</keyword>
<dbReference type="AlphaFoldDB" id="A0A7H0LNQ2"/>
<keyword evidence="11 16" id="KW-0472">Membrane</keyword>
<dbReference type="Pfam" id="PF01066">
    <property type="entry name" value="CDP-OH_P_transf"/>
    <property type="match status" value="1"/>
</dbReference>
<evidence type="ECO:0000256" key="1">
    <source>
        <dbReference type="ARBA" id="ARBA00000287"/>
    </source>
</evidence>
<evidence type="ECO:0000256" key="13">
    <source>
        <dbReference type="ARBA" id="ARBA00023264"/>
    </source>
</evidence>
<keyword evidence="9 16" id="KW-1133">Transmembrane helix</keyword>
<dbReference type="NCBIfam" id="TIGR00473">
    <property type="entry name" value="pssA"/>
    <property type="match status" value="1"/>
</dbReference>
<dbReference type="EC" id="2.7.8.8" evidence="4"/>
<dbReference type="EMBL" id="CP061038">
    <property type="protein sequence ID" value="QNQ11305.1"/>
    <property type="molecule type" value="Genomic_DNA"/>
</dbReference>
<organism evidence="18 19">
    <name type="scientific">Sphingomonas alpina</name>
    <dbReference type="NCBI Taxonomy" id="653931"/>
    <lineage>
        <taxon>Bacteria</taxon>
        <taxon>Pseudomonadati</taxon>
        <taxon>Pseudomonadota</taxon>
        <taxon>Alphaproteobacteria</taxon>
        <taxon>Sphingomonadales</taxon>
        <taxon>Sphingomonadaceae</taxon>
        <taxon>Sphingomonas</taxon>
    </lineage>
</organism>
<comment type="subcellular location">
    <subcellularLocation>
        <location evidence="2">Endomembrane system</location>
        <topology evidence="2">Multi-pass membrane protein</topology>
    </subcellularLocation>
</comment>
<comment type="similarity">
    <text evidence="3 15">Belongs to the CDP-alcohol phosphatidyltransferase class-I family.</text>
</comment>
<dbReference type="InterPro" id="IPR000462">
    <property type="entry name" value="CDP-OH_P_trans"/>
</dbReference>
<name>A0A7H0LNQ2_9SPHN</name>
<gene>
    <name evidence="18" type="primary">pssA</name>
    <name evidence="18" type="ORF">H3Z74_09255</name>
</gene>
<evidence type="ECO:0000256" key="3">
    <source>
        <dbReference type="ARBA" id="ARBA00010441"/>
    </source>
</evidence>
<dbReference type="InterPro" id="IPR048254">
    <property type="entry name" value="CDP_ALCOHOL_P_TRANSF_CS"/>
</dbReference>
<evidence type="ECO:0000256" key="12">
    <source>
        <dbReference type="ARBA" id="ARBA00023209"/>
    </source>
</evidence>
<evidence type="ECO:0000256" key="8">
    <source>
        <dbReference type="ARBA" id="ARBA00022692"/>
    </source>
</evidence>
<dbReference type="InterPro" id="IPR043130">
    <property type="entry name" value="CDP-OH_PTrfase_TM_dom"/>
</dbReference>
<keyword evidence="13" id="KW-1208">Phospholipid metabolism</keyword>
<evidence type="ECO:0000313" key="18">
    <source>
        <dbReference type="EMBL" id="QNQ11305.1"/>
    </source>
</evidence>
<evidence type="ECO:0000313" key="19">
    <source>
        <dbReference type="Proteomes" id="UP000516148"/>
    </source>
</evidence>
<feature type="transmembrane region" description="Helical" evidence="16">
    <location>
        <begin position="178"/>
        <end position="202"/>
    </location>
</feature>
<keyword evidence="6" id="KW-0444">Lipid biosynthesis</keyword>
<sequence>MTLPARSRLDNAAWRGKRFWAGSAASCRPAYPSDLFSVSPPVNRRPRQFTRGLPLRAVAPNAVTALALCCGLTGIRFAISHDWEIAVALILIAGVLDGLDGRIARMLHGESRFGAELDSLADAISFGVSPALILYLWSLSTLPRIGWLCSLVLAVFCALRLARFNANIDVTEQPHKSAGFLTGVPAPAAAAMALLPLFLWFWTGEAVFRSPYLVAPWVAAVALLMVSSVATYSWSSLKLRRNIRFEALAVFVLLGAAIISAPWHTLSLLCIAYIASLPFSVSSYARVKRLRGAQPASQPPATEAKSVDP</sequence>
<feature type="transmembrane region" description="Helical" evidence="16">
    <location>
        <begin position="145"/>
        <end position="166"/>
    </location>
</feature>
<evidence type="ECO:0000256" key="16">
    <source>
        <dbReference type="SAM" id="Phobius"/>
    </source>
</evidence>
<reference evidence="18 19" key="1">
    <citation type="submission" date="2020-09" db="EMBL/GenBank/DDBJ databases">
        <title>Sphingomonas sp., a new species isolated from pork steak.</title>
        <authorList>
            <person name="Heidler von Heilborn D."/>
        </authorList>
    </citation>
    <scope>NUCLEOTIDE SEQUENCE [LARGE SCALE GENOMIC DNA]</scope>
    <source>
        <strain evidence="19">S8-3T</strain>
    </source>
</reference>
<dbReference type="Proteomes" id="UP000516148">
    <property type="component" value="Chromosome"/>
</dbReference>
<keyword evidence="7 15" id="KW-0808">Transferase</keyword>
<dbReference type="GO" id="GO:0016020">
    <property type="term" value="C:membrane"/>
    <property type="evidence" value="ECO:0007669"/>
    <property type="project" value="InterPro"/>
</dbReference>